<dbReference type="InterPro" id="IPR031962">
    <property type="entry name" value="DUF4781"/>
</dbReference>
<protein>
    <recommendedName>
        <fullName evidence="2">DUF4781 domain-containing protein</fullName>
    </recommendedName>
</protein>
<keyword evidence="1" id="KW-1133">Transmembrane helix</keyword>
<organism evidence="3 4">
    <name type="scientific">Hermetia illucens</name>
    <name type="common">Black soldier fly</name>
    <dbReference type="NCBI Taxonomy" id="343691"/>
    <lineage>
        <taxon>Eukaryota</taxon>
        <taxon>Metazoa</taxon>
        <taxon>Ecdysozoa</taxon>
        <taxon>Arthropoda</taxon>
        <taxon>Hexapoda</taxon>
        <taxon>Insecta</taxon>
        <taxon>Pterygota</taxon>
        <taxon>Neoptera</taxon>
        <taxon>Endopterygota</taxon>
        <taxon>Diptera</taxon>
        <taxon>Brachycera</taxon>
        <taxon>Stratiomyomorpha</taxon>
        <taxon>Stratiomyidae</taxon>
        <taxon>Hermetiinae</taxon>
        <taxon>Hermetia</taxon>
    </lineage>
</organism>
<dbReference type="FunCoup" id="A0A7R8UVR2">
    <property type="interactions" value="157"/>
</dbReference>
<reference evidence="3 4" key="1">
    <citation type="submission" date="2020-11" db="EMBL/GenBank/DDBJ databases">
        <authorList>
            <person name="Wallbank WR R."/>
            <person name="Pardo Diaz C."/>
            <person name="Kozak K."/>
            <person name="Martin S."/>
            <person name="Jiggins C."/>
            <person name="Moest M."/>
            <person name="Warren A I."/>
            <person name="Generalovic N T."/>
            <person name="Byers J.R.P. K."/>
            <person name="Montejo-Kovacevich G."/>
            <person name="Yen C E."/>
        </authorList>
    </citation>
    <scope>NUCLEOTIDE SEQUENCE [LARGE SCALE GENOMIC DNA]</scope>
</reference>
<evidence type="ECO:0000259" key="2">
    <source>
        <dbReference type="Pfam" id="PF16013"/>
    </source>
</evidence>
<gene>
    <name evidence="3" type="ORF">HERILL_LOCUS10667</name>
</gene>
<keyword evidence="1" id="KW-0812">Transmembrane</keyword>
<dbReference type="Pfam" id="PF16013">
    <property type="entry name" value="DUF4781"/>
    <property type="match status" value="1"/>
</dbReference>
<feature type="transmembrane region" description="Helical" evidence="1">
    <location>
        <begin position="267"/>
        <end position="291"/>
    </location>
</feature>
<accession>A0A7R8UVR2</accession>
<name>A0A7R8UVR2_HERIL</name>
<evidence type="ECO:0000256" key="1">
    <source>
        <dbReference type="SAM" id="Phobius"/>
    </source>
</evidence>
<dbReference type="AlphaFoldDB" id="A0A7R8UVR2"/>
<dbReference type="EMBL" id="LR899012">
    <property type="protein sequence ID" value="CAD7088000.1"/>
    <property type="molecule type" value="Genomic_DNA"/>
</dbReference>
<dbReference type="Proteomes" id="UP000594454">
    <property type="component" value="Chromosome 4"/>
</dbReference>
<sequence length="637" mass="69404">MAIISRKTAGEMQQELGSLFGAKDMIPWDLYNPDDLEYLVKKVALMIPELEGNDSKTIKENKRLGKIRDAVVTAAWNQRKYYGRNLLMSIVYVLCTNYTENKLYAQHQTSYGVYPLMRIRKCCKDNDSTDCCMVFVDDNGRVYQDWDDYLENNNLPEGILVAPRKGYYNFNEGGQVLLQCEETPAAKPLSKAGDVINTTAGIAGLGAAGVTIASLALPVAAPVLIGAAVVGIGSGICGAVSSIVRLVDRGKHEENINLSNSQARADWLGVAGGVVSIGASGATSVLSRFAATGRNVSSIARGAVNGLNLATIAINGVGAGNSAIEIITKVLNDEKVSPIDVAQLGASLFLVTHSVYNFQTASQIVNSSRDATIQTSRKALSNRQRKAFDRAYKETIRLKGQNQGKMDVIRALNKMPDSKQPLNDLFKINKQLNENGLKASFNPDGKILLNNDLAVESGVLRQNLQHGIGDSIPARVAAAPVNPVEYSGMVPSGQQNHTFSRPALDQVVNFSQLLGITVLAAIGDTSNLEECVMNILRSVTKEGLKTLCRIASEYYEKNVKALEEALTRFIPFEEVLWKVFEIVKKECGLHDIESFIEKLDFDFIQMKLAQVYQNLKPKLGSKVKCSKCGGYFTICAI</sequence>
<dbReference type="PANTHER" id="PTHR21115">
    <property type="entry name" value="GH06117P-RELATED"/>
    <property type="match status" value="1"/>
</dbReference>
<proteinExistence type="predicted"/>
<dbReference type="InParanoid" id="A0A7R8UVR2"/>
<keyword evidence="4" id="KW-1185">Reference proteome</keyword>
<feature type="domain" description="DUF4781" evidence="2">
    <location>
        <begin position="115"/>
        <end position="413"/>
    </location>
</feature>
<feature type="transmembrane region" description="Helical" evidence="1">
    <location>
        <begin position="195"/>
        <end position="217"/>
    </location>
</feature>
<keyword evidence="1" id="KW-0472">Membrane</keyword>
<dbReference type="OMA" id="NRQRRMF"/>
<feature type="transmembrane region" description="Helical" evidence="1">
    <location>
        <begin position="223"/>
        <end position="247"/>
    </location>
</feature>
<dbReference type="OrthoDB" id="6512497at2759"/>
<dbReference type="PANTHER" id="PTHR21115:SF0">
    <property type="entry name" value="GH06117P-RELATED"/>
    <property type="match status" value="1"/>
</dbReference>
<evidence type="ECO:0000313" key="4">
    <source>
        <dbReference type="Proteomes" id="UP000594454"/>
    </source>
</evidence>
<evidence type="ECO:0000313" key="3">
    <source>
        <dbReference type="EMBL" id="CAD7088000.1"/>
    </source>
</evidence>